<organism evidence="5 6">
    <name type="scientific">Paenibacillus tritici</name>
    <dbReference type="NCBI Taxonomy" id="1873425"/>
    <lineage>
        <taxon>Bacteria</taxon>
        <taxon>Bacillati</taxon>
        <taxon>Bacillota</taxon>
        <taxon>Bacilli</taxon>
        <taxon>Bacillales</taxon>
        <taxon>Paenibacillaceae</taxon>
        <taxon>Paenibacillus</taxon>
    </lineage>
</organism>
<keyword evidence="4" id="KW-0143">Chaperone</keyword>
<dbReference type="HAMAP" id="MF_01185">
    <property type="entry name" value="FliW"/>
    <property type="match status" value="1"/>
</dbReference>
<dbReference type="InterPro" id="IPR024046">
    <property type="entry name" value="Flagellar_assmbl_FliW_dom_sf"/>
</dbReference>
<keyword evidence="5" id="KW-0969">Cilium</keyword>
<comment type="caution">
    <text evidence="5">The sequence shown here is derived from an EMBL/GenBank/DDBJ whole genome shotgun (WGS) entry which is preliminary data.</text>
</comment>
<proteinExistence type="inferred from homology"/>
<reference evidence="5 6" key="1">
    <citation type="submission" date="2020-05" db="EMBL/GenBank/DDBJ databases">
        <title>Paenibacillus glebae, sp. nov., Paenibacillus humi sp. nov., Paenibacillus pedi sp. nov., Paenibacillus terrestris sp. nov. and Paenibacillus terricola sp. nov., isolated from a forest top soil sample.</title>
        <authorList>
            <person name="Qi S."/>
            <person name="Carlier A."/>
            <person name="Cnockaert M."/>
            <person name="Vandamme P."/>
        </authorList>
    </citation>
    <scope>NUCLEOTIDE SEQUENCE [LARGE SCALE GENOMIC DNA]</scope>
    <source>
        <strain evidence="5 6">LMG 29502</strain>
    </source>
</reference>
<evidence type="ECO:0000256" key="2">
    <source>
        <dbReference type="ARBA" id="ARBA00022795"/>
    </source>
</evidence>
<keyword evidence="6" id="KW-1185">Reference proteome</keyword>
<comment type="function">
    <text evidence="4">Acts as an anti-CsrA protein, binds CsrA and prevents it from repressing translation of its target genes, one of which is flagellin. Binds to flagellin and participates in the assembly of the flagellum.</text>
</comment>
<evidence type="ECO:0000313" key="5">
    <source>
        <dbReference type="EMBL" id="NQX47195.1"/>
    </source>
</evidence>
<keyword evidence="5" id="KW-0966">Cell projection</keyword>
<accession>A0ABX2DS01</accession>
<protein>
    <recommendedName>
        <fullName evidence="4">Flagellar assembly factor FliW</fullName>
    </recommendedName>
</protein>
<name>A0ABX2DS01_9BACL</name>
<evidence type="ECO:0000256" key="3">
    <source>
        <dbReference type="ARBA" id="ARBA00022845"/>
    </source>
</evidence>
<comment type="subcellular location">
    <subcellularLocation>
        <location evidence="4">Cytoplasm</location>
    </subcellularLocation>
</comment>
<dbReference type="Gene3D" id="2.30.290.10">
    <property type="entry name" value="BH3618-like"/>
    <property type="match status" value="1"/>
</dbReference>
<keyword evidence="2 4" id="KW-1005">Bacterial flagellum biogenesis</keyword>
<dbReference type="InterPro" id="IPR003775">
    <property type="entry name" value="Flagellar_assembly_factor_FliW"/>
</dbReference>
<dbReference type="SUPFAM" id="SSF141457">
    <property type="entry name" value="BH3618-like"/>
    <property type="match status" value="1"/>
</dbReference>
<keyword evidence="3 4" id="KW-0810">Translation regulation</keyword>
<evidence type="ECO:0000256" key="4">
    <source>
        <dbReference type="HAMAP-Rule" id="MF_01185"/>
    </source>
</evidence>
<evidence type="ECO:0000256" key="1">
    <source>
        <dbReference type="ARBA" id="ARBA00022490"/>
    </source>
</evidence>
<dbReference type="Proteomes" id="UP000711047">
    <property type="component" value="Unassembled WGS sequence"/>
</dbReference>
<dbReference type="PANTHER" id="PTHR39190:SF1">
    <property type="entry name" value="FLAGELLAR ASSEMBLY FACTOR FLIW"/>
    <property type="match status" value="1"/>
</dbReference>
<comment type="similarity">
    <text evidence="4">Belongs to the FliW family.</text>
</comment>
<keyword evidence="1 4" id="KW-0963">Cytoplasm</keyword>
<keyword evidence="5" id="KW-0282">Flagellum</keyword>
<sequence>MIIETLTWGTLDITEEQIYHFPKGVPGFEEDIDFALITVEDGPFCYLQSLQNKSISFLLSDPFVFYPTYEFELPQADKEELGIIDDVNIRCMVTIKEELEHSTVNLLAPIVLNPNTRSGKQVVLHNSNYQTRHSLWNAPHDHFEKGGE</sequence>
<gene>
    <name evidence="4" type="primary">fliW</name>
    <name evidence="5" type="ORF">HQN87_17830</name>
</gene>
<dbReference type="EMBL" id="JABMKX010000009">
    <property type="protein sequence ID" value="NQX47195.1"/>
    <property type="molecule type" value="Genomic_DNA"/>
</dbReference>
<comment type="subunit">
    <text evidence="4">Interacts with translational regulator CsrA and flagellin(s).</text>
</comment>
<dbReference type="PANTHER" id="PTHR39190">
    <property type="entry name" value="FLAGELLAR ASSEMBLY FACTOR FLIW"/>
    <property type="match status" value="1"/>
</dbReference>
<dbReference type="NCBIfam" id="NF009793">
    <property type="entry name" value="PRK13285.1-1"/>
    <property type="match status" value="1"/>
</dbReference>
<dbReference type="Pfam" id="PF02623">
    <property type="entry name" value="FliW"/>
    <property type="match status" value="1"/>
</dbReference>
<dbReference type="RefSeq" id="WP_173136163.1">
    <property type="nucleotide sequence ID" value="NZ_JABMKX010000009.1"/>
</dbReference>
<evidence type="ECO:0000313" key="6">
    <source>
        <dbReference type="Proteomes" id="UP000711047"/>
    </source>
</evidence>